<dbReference type="RefSeq" id="WP_130256672.1">
    <property type="nucleotide sequence ID" value="NZ_PPSX01000070.1"/>
</dbReference>
<sequence>MLTEQTSVNQIDTFIESFDPSQNALFAAGENCFVTRKTLLRLKTDINNHRELVENITSAINDTDQQDAVAFGVLPFCKSQQAQFIVTDQINKYDKATFTHRLKLRSQLTKNKQANLNKVSHRQDQAHYEDAILKAKRYFSERKLDKIVLAKQTDLFFDQDINQTHVIANLLSQSSSGFHFSFPTEQGKTLVGVSPELLLKKQGHSIMSNPLAGSTKRVEDLEIEYKRKQALLASQKDRYEHAVVLDEMSQVLNPWCQQLTIPSTPSLLSTATMWHLSTIIEGQLINPNTHILSLANQLHPTPALCGKPTPSAYPLIKELEGEDRDYFSGIIGWCDRHGNGEWVVVIRCGELDTNHARLFAGAGIVAASDPTAEWLETEAKMSTMLNALEVAERYRELSETSALELEIA</sequence>
<evidence type="ECO:0000256" key="3">
    <source>
        <dbReference type="ARBA" id="ARBA00012824"/>
    </source>
</evidence>
<evidence type="ECO:0000259" key="7">
    <source>
        <dbReference type="Pfam" id="PF00425"/>
    </source>
</evidence>
<keyword evidence="4" id="KW-0413">Isomerase</keyword>
<keyword evidence="6" id="KW-0175">Coiled coil</keyword>
<evidence type="ECO:0000256" key="4">
    <source>
        <dbReference type="ARBA" id="ARBA00023235"/>
    </source>
</evidence>
<dbReference type="Proteomes" id="UP000291338">
    <property type="component" value="Unassembled WGS sequence"/>
</dbReference>
<dbReference type="GO" id="GO:0009697">
    <property type="term" value="P:salicylic acid biosynthetic process"/>
    <property type="evidence" value="ECO:0007669"/>
    <property type="project" value="TreeGrafter"/>
</dbReference>
<dbReference type="Gene3D" id="3.60.120.10">
    <property type="entry name" value="Anthranilate synthase"/>
    <property type="match status" value="1"/>
</dbReference>
<dbReference type="GO" id="GO:0008909">
    <property type="term" value="F:isochorismate synthase activity"/>
    <property type="evidence" value="ECO:0007669"/>
    <property type="project" value="UniProtKB-EC"/>
</dbReference>
<feature type="coiled-coil region" evidence="6">
    <location>
        <begin position="211"/>
        <end position="238"/>
    </location>
</feature>
<protein>
    <recommendedName>
        <fullName evidence="3">isochorismate synthase</fullName>
        <ecNumber evidence="3">5.4.4.2</ecNumber>
    </recommendedName>
    <alternativeName>
        <fullName evidence="5">Isochorismate mutase</fullName>
    </alternativeName>
</protein>
<reference evidence="8 9" key="1">
    <citation type="submission" date="2018-01" db="EMBL/GenBank/DDBJ databases">
        <title>Co-occurrence of chitin degradation, pigmentation and bioactivity in marine Pseudoalteromonas.</title>
        <authorList>
            <person name="Paulsen S."/>
            <person name="Gram L."/>
            <person name="Machado H."/>
        </authorList>
    </citation>
    <scope>NUCLEOTIDE SEQUENCE [LARGE SCALE GENOMIC DNA]</scope>
    <source>
        <strain evidence="8 9">S3898</strain>
    </source>
</reference>
<feature type="domain" description="Chorismate-utilising enzyme C-terminal" evidence="7">
    <location>
        <begin position="125"/>
        <end position="380"/>
    </location>
</feature>
<dbReference type="Pfam" id="PF00425">
    <property type="entry name" value="Chorismate_bind"/>
    <property type="match status" value="1"/>
</dbReference>
<proteinExistence type="inferred from homology"/>
<comment type="catalytic activity">
    <reaction evidence="1">
        <text>chorismate = isochorismate</text>
        <dbReference type="Rhea" id="RHEA:18985"/>
        <dbReference type="ChEBI" id="CHEBI:29748"/>
        <dbReference type="ChEBI" id="CHEBI:29780"/>
        <dbReference type="EC" id="5.4.4.2"/>
    </reaction>
</comment>
<accession>A0A4Q7IJY6</accession>
<dbReference type="NCBIfam" id="TIGR00543">
    <property type="entry name" value="isochor_syn"/>
    <property type="match status" value="1"/>
</dbReference>
<evidence type="ECO:0000256" key="2">
    <source>
        <dbReference type="ARBA" id="ARBA00005297"/>
    </source>
</evidence>
<dbReference type="EC" id="5.4.4.2" evidence="3"/>
<dbReference type="InterPro" id="IPR004561">
    <property type="entry name" value="IsoChor_synthase"/>
</dbReference>
<evidence type="ECO:0000256" key="6">
    <source>
        <dbReference type="SAM" id="Coils"/>
    </source>
</evidence>
<evidence type="ECO:0000313" key="8">
    <source>
        <dbReference type="EMBL" id="RZQ51935.1"/>
    </source>
</evidence>
<name>A0A4Q7IJY6_9GAMM</name>
<dbReference type="EMBL" id="PPSX01000070">
    <property type="protein sequence ID" value="RZQ51935.1"/>
    <property type="molecule type" value="Genomic_DNA"/>
</dbReference>
<organism evidence="8 9">
    <name type="scientific">Pseudoalteromonas phenolica</name>
    <dbReference type="NCBI Taxonomy" id="161398"/>
    <lineage>
        <taxon>Bacteria</taxon>
        <taxon>Pseudomonadati</taxon>
        <taxon>Pseudomonadota</taxon>
        <taxon>Gammaproteobacteria</taxon>
        <taxon>Alteromonadales</taxon>
        <taxon>Pseudoalteromonadaceae</taxon>
        <taxon>Pseudoalteromonas</taxon>
    </lineage>
</organism>
<evidence type="ECO:0000256" key="1">
    <source>
        <dbReference type="ARBA" id="ARBA00000799"/>
    </source>
</evidence>
<dbReference type="InterPro" id="IPR015890">
    <property type="entry name" value="Chorismate_C"/>
</dbReference>
<gene>
    <name evidence="8" type="ORF">C1E23_16820</name>
</gene>
<comment type="similarity">
    <text evidence="2">Belongs to the isochorismate synthase family.</text>
</comment>
<dbReference type="SUPFAM" id="SSF56322">
    <property type="entry name" value="ADC synthase"/>
    <property type="match status" value="1"/>
</dbReference>
<evidence type="ECO:0000313" key="9">
    <source>
        <dbReference type="Proteomes" id="UP000291338"/>
    </source>
</evidence>
<dbReference type="AlphaFoldDB" id="A0A4Q7IJY6"/>
<evidence type="ECO:0000256" key="5">
    <source>
        <dbReference type="ARBA" id="ARBA00041564"/>
    </source>
</evidence>
<comment type="caution">
    <text evidence="8">The sequence shown here is derived from an EMBL/GenBank/DDBJ whole genome shotgun (WGS) entry which is preliminary data.</text>
</comment>
<dbReference type="InterPro" id="IPR005801">
    <property type="entry name" value="ADC_synthase"/>
</dbReference>
<dbReference type="PANTHER" id="PTHR42839:SF2">
    <property type="entry name" value="ISOCHORISMATE SYNTHASE ENTC"/>
    <property type="match status" value="1"/>
</dbReference>
<dbReference type="PANTHER" id="PTHR42839">
    <property type="entry name" value="ISOCHORISMATE SYNTHASE ENTC"/>
    <property type="match status" value="1"/>
</dbReference>